<dbReference type="PANTHER" id="PTHR37946:SF1">
    <property type="entry name" value="SLL1969 PROTEIN"/>
    <property type="match status" value="1"/>
</dbReference>
<dbReference type="EMBL" id="SMFU01000011">
    <property type="protein sequence ID" value="TCK04237.1"/>
    <property type="molecule type" value="Genomic_DNA"/>
</dbReference>
<dbReference type="PANTHER" id="PTHR37946">
    <property type="entry name" value="SLL1969 PROTEIN"/>
    <property type="match status" value="1"/>
</dbReference>
<gene>
    <name evidence="1" type="ORF">CLV83_3653</name>
</gene>
<dbReference type="Gene3D" id="3.40.50.1820">
    <property type="entry name" value="alpha/beta hydrolase"/>
    <property type="match status" value="1"/>
</dbReference>
<comment type="caution">
    <text evidence="1">The sequence shown here is derived from an EMBL/GenBank/DDBJ whole genome shotgun (WGS) entry which is preliminary data.</text>
</comment>
<accession>A0A4R1G800</accession>
<evidence type="ECO:0000313" key="2">
    <source>
        <dbReference type="Proteomes" id="UP000294546"/>
    </source>
</evidence>
<dbReference type="AlphaFoldDB" id="A0A4R1G800"/>
<dbReference type="Pfam" id="PF02089">
    <property type="entry name" value="Palm_thioest"/>
    <property type="match status" value="1"/>
</dbReference>
<organism evidence="1 2">
    <name type="scientific">Marinobacterium mangrovicola</name>
    <dbReference type="NCBI Taxonomy" id="1476959"/>
    <lineage>
        <taxon>Bacteria</taxon>
        <taxon>Pseudomonadati</taxon>
        <taxon>Pseudomonadota</taxon>
        <taxon>Gammaproteobacteria</taxon>
        <taxon>Oceanospirillales</taxon>
        <taxon>Oceanospirillaceae</taxon>
        <taxon>Marinobacterium</taxon>
    </lineage>
</organism>
<proteinExistence type="predicted"/>
<keyword evidence="2" id="KW-1185">Reference proteome</keyword>
<dbReference type="SUPFAM" id="SSF53474">
    <property type="entry name" value="alpha/beta-Hydrolases"/>
    <property type="match status" value="1"/>
</dbReference>
<name>A0A4R1G800_9GAMM</name>
<protein>
    <submittedName>
        <fullName evidence="1">PGAP1-like protein</fullName>
    </submittedName>
</protein>
<sequence length="209" mass="22829">MPAQPHIVLIHGLYMRPLVMRPMARWFEEQGYTTSSFGYRTTSEPLALNIEQLGAHLNAISATEIHLVCHSLGGLLARAYLESTGKNHPVTKVVTIGTPHQGAAIAQWMQINKLGVLLGQSLSKGLIDQRSDWGLDVPLGSIAGDGGVGFLPLIAQNSEPSDGTVAVRETHLEGETDHIVLPYSHTQLIMVTEVYQQALNFIQNGRFTR</sequence>
<dbReference type="InterPro" id="IPR029058">
    <property type="entry name" value="AB_hydrolase_fold"/>
</dbReference>
<dbReference type="Proteomes" id="UP000294546">
    <property type="component" value="Unassembled WGS sequence"/>
</dbReference>
<evidence type="ECO:0000313" key="1">
    <source>
        <dbReference type="EMBL" id="TCK04237.1"/>
    </source>
</evidence>
<reference evidence="1 2" key="1">
    <citation type="submission" date="2019-03" db="EMBL/GenBank/DDBJ databases">
        <title>Genomic Encyclopedia of Archaeal and Bacterial Type Strains, Phase II (KMG-II): from individual species to whole genera.</title>
        <authorList>
            <person name="Goeker M."/>
        </authorList>
    </citation>
    <scope>NUCLEOTIDE SEQUENCE [LARGE SCALE GENOMIC DNA]</scope>
    <source>
        <strain evidence="1 2">DSM 27697</strain>
    </source>
</reference>